<dbReference type="Pfam" id="PF08885">
    <property type="entry name" value="GSCFA"/>
    <property type="match status" value="1"/>
</dbReference>
<dbReference type="RefSeq" id="WP_148381447.1">
    <property type="nucleotide sequence ID" value="NZ_VSKN01000022.1"/>
</dbReference>
<feature type="domain" description="GSCFA" evidence="1">
    <location>
        <begin position="22"/>
        <end position="261"/>
    </location>
</feature>
<evidence type="ECO:0000313" key="2">
    <source>
        <dbReference type="EMBL" id="TYC09620.1"/>
    </source>
</evidence>
<organism evidence="2 3">
    <name type="scientific">Bizionia gelidisalsuginis</name>
    <dbReference type="NCBI Taxonomy" id="291188"/>
    <lineage>
        <taxon>Bacteria</taxon>
        <taxon>Pseudomonadati</taxon>
        <taxon>Bacteroidota</taxon>
        <taxon>Flavobacteriia</taxon>
        <taxon>Flavobacteriales</taxon>
        <taxon>Flavobacteriaceae</taxon>
        <taxon>Bizionia</taxon>
    </lineage>
</organism>
<comment type="caution">
    <text evidence="2">The sequence shown here is derived from an EMBL/GenBank/DDBJ whole genome shotgun (WGS) entry which is preliminary data.</text>
</comment>
<accession>A0ABY3M7W3</accession>
<dbReference type="Proteomes" id="UP000323621">
    <property type="component" value="Unassembled WGS sequence"/>
</dbReference>
<gene>
    <name evidence="2" type="ORF">ES677_12815</name>
</gene>
<name>A0ABY3M7W3_9FLAO</name>
<proteinExistence type="predicted"/>
<evidence type="ECO:0000259" key="1">
    <source>
        <dbReference type="Pfam" id="PF08885"/>
    </source>
</evidence>
<dbReference type="InterPro" id="IPR014982">
    <property type="entry name" value="GSCFA"/>
</dbReference>
<keyword evidence="3" id="KW-1185">Reference proteome</keyword>
<dbReference type="Gene3D" id="3.40.50.1110">
    <property type="entry name" value="SGNH hydrolase"/>
    <property type="match status" value="1"/>
</dbReference>
<dbReference type="InterPro" id="IPR036514">
    <property type="entry name" value="SGNH_hydro_sf"/>
</dbReference>
<protein>
    <submittedName>
        <fullName evidence="2">GSCFA domain-containing protein</fullName>
    </submittedName>
</protein>
<sequence length="317" mass="36623">MKLQTQIPIQKADNPIDYESNVVLFGSCFAENISEKFSYFKFQNTSNPFGILFHPKAIENLIVNALQQKVYTKDDVFYYNERWQCYDAHSKLSCTSEEGVLATLNAKLELTNYQLKKASHIIITLGTAWVYALKESSLIVANCHKVPQKEFEKCLLTIAEITKSLETIISKVKAINPKVQFVFTVSPVRHIKDGFIENTLSKSHLIAAIHHLLKTESNSDKRVSYFPSFEIMMDELRDYRFYNEDLLHPNMTAVHYIWEQFQSAWIVPKATPIMKEIDAVQKGLIHKPFNPSSQAHLKFFEDLQRKIAHLQSLNINF</sequence>
<dbReference type="EMBL" id="VSKN01000022">
    <property type="protein sequence ID" value="TYC09620.1"/>
    <property type="molecule type" value="Genomic_DNA"/>
</dbReference>
<evidence type="ECO:0000313" key="3">
    <source>
        <dbReference type="Proteomes" id="UP000323621"/>
    </source>
</evidence>
<reference evidence="2 3" key="1">
    <citation type="submission" date="2019-08" db="EMBL/GenBank/DDBJ databases">
        <title>Genomes of Antarctic Bizionia species.</title>
        <authorList>
            <person name="Bowman J.P."/>
        </authorList>
    </citation>
    <scope>NUCLEOTIDE SEQUENCE [LARGE SCALE GENOMIC DNA]</scope>
    <source>
        <strain evidence="2 3">IC164</strain>
    </source>
</reference>
<dbReference type="SUPFAM" id="SSF52266">
    <property type="entry name" value="SGNH hydrolase"/>
    <property type="match status" value="1"/>
</dbReference>